<evidence type="ECO:0000313" key="1">
    <source>
        <dbReference type="EMBL" id="CAH9102897.1"/>
    </source>
</evidence>
<evidence type="ECO:0000313" key="2">
    <source>
        <dbReference type="Proteomes" id="UP001152484"/>
    </source>
</evidence>
<accession>A0A9P0ZIS5</accession>
<dbReference type="Proteomes" id="UP001152484">
    <property type="component" value="Unassembled WGS sequence"/>
</dbReference>
<organism evidence="1 2">
    <name type="scientific">Cuscuta europaea</name>
    <name type="common">European dodder</name>
    <dbReference type="NCBI Taxonomy" id="41803"/>
    <lineage>
        <taxon>Eukaryota</taxon>
        <taxon>Viridiplantae</taxon>
        <taxon>Streptophyta</taxon>
        <taxon>Embryophyta</taxon>
        <taxon>Tracheophyta</taxon>
        <taxon>Spermatophyta</taxon>
        <taxon>Magnoliopsida</taxon>
        <taxon>eudicotyledons</taxon>
        <taxon>Gunneridae</taxon>
        <taxon>Pentapetalae</taxon>
        <taxon>asterids</taxon>
        <taxon>lamiids</taxon>
        <taxon>Solanales</taxon>
        <taxon>Convolvulaceae</taxon>
        <taxon>Cuscuteae</taxon>
        <taxon>Cuscuta</taxon>
        <taxon>Cuscuta subgen. Cuscuta</taxon>
    </lineage>
</organism>
<name>A0A9P0ZIS5_CUSEU</name>
<keyword evidence="2" id="KW-1185">Reference proteome</keyword>
<protein>
    <submittedName>
        <fullName evidence="1">Uncharacterized protein</fullName>
    </submittedName>
</protein>
<reference evidence="1" key="1">
    <citation type="submission" date="2022-07" db="EMBL/GenBank/DDBJ databases">
        <authorList>
            <person name="Macas J."/>
            <person name="Novak P."/>
            <person name="Neumann P."/>
        </authorList>
    </citation>
    <scope>NUCLEOTIDE SEQUENCE</scope>
</reference>
<dbReference type="AlphaFoldDB" id="A0A9P0ZIS5"/>
<comment type="caution">
    <text evidence="1">The sequence shown here is derived from an EMBL/GenBank/DDBJ whole genome shotgun (WGS) entry which is preliminary data.</text>
</comment>
<proteinExistence type="predicted"/>
<gene>
    <name evidence="1" type="ORF">CEURO_LOCUS15976</name>
</gene>
<sequence>MSWLREYSLFFLWRQMM</sequence>
<dbReference type="EMBL" id="CAMAPE010000044">
    <property type="protein sequence ID" value="CAH9102897.1"/>
    <property type="molecule type" value="Genomic_DNA"/>
</dbReference>